<evidence type="ECO:0000313" key="8">
    <source>
        <dbReference type="EMBL" id="CAG9787597.1"/>
    </source>
</evidence>
<accession>A0A9N9R1P1</accession>
<dbReference type="GO" id="GO:0052689">
    <property type="term" value="F:carboxylic ester hydrolase activity"/>
    <property type="evidence" value="ECO:0007669"/>
    <property type="project" value="UniProtKB-KW"/>
</dbReference>
<evidence type="ECO:0000256" key="6">
    <source>
        <dbReference type="RuleBase" id="RU361235"/>
    </source>
</evidence>
<dbReference type="InterPro" id="IPR029058">
    <property type="entry name" value="AB_hydrolase_fold"/>
</dbReference>
<dbReference type="Gene3D" id="3.40.50.1820">
    <property type="entry name" value="alpha/beta hydrolase"/>
    <property type="match status" value="1"/>
</dbReference>
<organism evidence="8 9">
    <name type="scientific">Diatraea saccharalis</name>
    <name type="common">sugarcane borer</name>
    <dbReference type="NCBI Taxonomy" id="40085"/>
    <lineage>
        <taxon>Eukaryota</taxon>
        <taxon>Metazoa</taxon>
        <taxon>Ecdysozoa</taxon>
        <taxon>Arthropoda</taxon>
        <taxon>Hexapoda</taxon>
        <taxon>Insecta</taxon>
        <taxon>Pterygota</taxon>
        <taxon>Neoptera</taxon>
        <taxon>Endopterygota</taxon>
        <taxon>Lepidoptera</taxon>
        <taxon>Glossata</taxon>
        <taxon>Ditrysia</taxon>
        <taxon>Pyraloidea</taxon>
        <taxon>Crambidae</taxon>
        <taxon>Crambinae</taxon>
        <taxon>Diatraea</taxon>
    </lineage>
</organism>
<keyword evidence="2" id="KW-0719">Serine esterase</keyword>
<dbReference type="SUPFAM" id="SSF53474">
    <property type="entry name" value="alpha/beta-Hydrolases"/>
    <property type="match status" value="1"/>
</dbReference>
<dbReference type="OrthoDB" id="19653at2759"/>
<keyword evidence="4" id="KW-1015">Disulfide bond</keyword>
<keyword evidence="9" id="KW-1185">Reference proteome</keyword>
<keyword evidence="5" id="KW-0325">Glycoprotein</keyword>
<evidence type="ECO:0000259" key="7">
    <source>
        <dbReference type="Pfam" id="PF00135"/>
    </source>
</evidence>
<dbReference type="PANTHER" id="PTHR43142">
    <property type="entry name" value="CARBOXYLIC ESTER HYDROLASE"/>
    <property type="match status" value="1"/>
</dbReference>
<evidence type="ECO:0000313" key="9">
    <source>
        <dbReference type="Proteomes" id="UP001153714"/>
    </source>
</evidence>
<sequence length="539" mass="62358">MVQVKTSDGVLEGEILENIYYGGKYYSFKGIPYAEPPVGDLRFKAPIQIKPWSGVKDAKKHGPICYQRDPIKALVVGSEDCLYLNVYSPNINPNKLLPVMVWIHGGAFMWGDGNDYLYGPEFIVRHDVILITINYRVGMLGFLCLDTKDIPGNAGMKDQVLALKWVKNNITYFGGDKDNITIFGESAGGASVSFHLVSQMTKGLFKRAIAQSGCSINNWAIVFEPREKALKFARDLDLYSEDEHELYEFFKSLPAEKLLDYNMSIHLAKKSYDINLGVVNEKDFGNNERFFYGDIFDILRNGIHEDVDIITGYTEDEGLFMFFTVDIDTVHKLSNNYLEFFVPNSMTFDLPLRERLNIGREIKKYYFVNGPRAENNFDGILRFVSMEMFQHDVITWAKFCANMRRNKIYFYKFTCKSERNQSANMFNFGHLVKDRAPVPHFDDVMYLFPIKYIFNEANIKWEELKLINNITTLWTNFAKYGDPTYNKSVGVNWLPYDTKQQNYLDIGNELVTRSFPDKEDVDMLDSIYNKYQPSHIPHE</sequence>
<dbReference type="EC" id="3.1.1.-" evidence="6"/>
<gene>
    <name evidence="8" type="ORF">DIATSA_LOCUS5466</name>
</gene>
<feature type="domain" description="Carboxylesterase type B" evidence="7">
    <location>
        <begin position="3"/>
        <end position="522"/>
    </location>
</feature>
<reference evidence="8" key="1">
    <citation type="submission" date="2021-12" db="EMBL/GenBank/DDBJ databases">
        <authorList>
            <person name="King R."/>
        </authorList>
    </citation>
    <scope>NUCLEOTIDE SEQUENCE</scope>
</reference>
<dbReference type="Pfam" id="PF00135">
    <property type="entry name" value="COesterase"/>
    <property type="match status" value="1"/>
</dbReference>
<evidence type="ECO:0000256" key="4">
    <source>
        <dbReference type="ARBA" id="ARBA00023157"/>
    </source>
</evidence>
<keyword evidence="3 6" id="KW-0378">Hydrolase</keyword>
<evidence type="ECO:0000256" key="2">
    <source>
        <dbReference type="ARBA" id="ARBA00022487"/>
    </source>
</evidence>
<evidence type="ECO:0000256" key="1">
    <source>
        <dbReference type="ARBA" id="ARBA00005964"/>
    </source>
</evidence>
<reference evidence="8" key="2">
    <citation type="submission" date="2022-10" db="EMBL/GenBank/DDBJ databases">
        <authorList>
            <consortium name="ENA_rothamsted_submissions"/>
            <consortium name="culmorum"/>
            <person name="King R."/>
        </authorList>
    </citation>
    <scope>NUCLEOTIDE SEQUENCE</scope>
</reference>
<proteinExistence type="inferred from homology"/>
<name>A0A9N9R1P1_9NEOP</name>
<evidence type="ECO:0000256" key="5">
    <source>
        <dbReference type="ARBA" id="ARBA00023180"/>
    </source>
</evidence>
<dbReference type="PANTHER" id="PTHR43142:SF1">
    <property type="entry name" value="CARBOXYLIC ESTER HYDROLASE"/>
    <property type="match status" value="1"/>
</dbReference>
<dbReference type="EMBL" id="OU893349">
    <property type="protein sequence ID" value="CAG9787597.1"/>
    <property type="molecule type" value="Genomic_DNA"/>
</dbReference>
<dbReference type="Proteomes" id="UP001153714">
    <property type="component" value="Chromosome 18"/>
</dbReference>
<dbReference type="PROSITE" id="PS00941">
    <property type="entry name" value="CARBOXYLESTERASE_B_2"/>
    <property type="match status" value="1"/>
</dbReference>
<protein>
    <recommendedName>
        <fullName evidence="6">Carboxylic ester hydrolase</fullName>
        <ecNumber evidence="6">3.1.1.-</ecNumber>
    </recommendedName>
</protein>
<evidence type="ECO:0000256" key="3">
    <source>
        <dbReference type="ARBA" id="ARBA00022801"/>
    </source>
</evidence>
<dbReference type="AlphaFoldDB" id="A0A9N9R1P1"/>
<dbReference type="PROSITE" id="PS00122">
    <property type="entry name" value="CARBOXYLESTERASE_B_1"/>
    <property type="match status" value="1"/>
</dbReference>
<comment type="similarity">
    <text evidence="1 6">Belongs to the type-B carboxylesterase/lipase family.</text>
</comment>
<dbReference type="InterPro" id="IPR019826">
    <property type="entry name" value="Carboxylesterase_B_AS"/>
</dbReference>
<dbReference type="InterPro" id="IPR002018">
    <property type="entry name" value="CarbesteraseB"/>
</dbReference>
<dbReference type="InterPro" id="IPR019819">
    <property type="entry name" value="Carboxylesterase_B_CS"/>
</dbReference>